<dbReference type="Pfam" id="PF01828">
    <property type="entry name" value="Peptidase_A4"/>
    <property type="match status" value="1"/>
</dbReference>
<dbReference type="CDD" id="cd13426">
    <property type="entry name" value="Peptidase_G1"/>
    <property type="match status" value="1"/>
</dbReference>
<dbReference type="OrthoDB" id="2862635at2759"/>
<dbReference type="GO" id="GO:0006508">
    <property type="term" value="P:proteolysis"/>
    <property type="evidence" value="ECO:0007669"/>
    <property type="project" value="InterPro"/>
</dbReference>
<sequence length="203" mass="20971">MRLSLLSTICWASTVLAAFDFNRAGAVLKAPTSDSFKSVTGSFAVPSLTGNNRLSIWVGIGDSTTQTYVLGGGVSYNKTLSTWTAFFPSPATDTTSSVPAANGDNITVTVDIELGAGGSVTIENKTQNKKATQAVAAPSKANPDALTALAADWWVQAYQVIPGELVQTPNFTTIVITGCSATTEQGVSVPLSGAGAYEIQGTR</sequence>
<dbReference type="Proteomes" id="UP000799753">
    <property type="component" value="Unassembled WGS sequence"/>
</dbReference>
<dbReference type="GO" id="GO:0030246">
    <property type="term" value="F:carbohydrate binding"/>
    <property type="evidence" value="ECO:0007669"/>
    <property type="project" value="UniProtKB-KW"/>
</dbReference>
<reference evidence="2" key="1">
    <citation type="journal article" date="2020" name="Stud. Mycol.">
        <title>101 Dothideomycetes genomes: a test case for predicting lifestyles and emergence of pathogens.</title>
        <authorList>
            <person name="Haridas S."/>
            <person name="Albert R."/>
            <person name="Binder M."/>
            <person name="Bloem J."/>
            <person name="Labutti K."/>
            <person name="Salamov A."/>
            <person name="Andreopoulos B."/>
            <person name="Baker S."/>
            <person name="Barry K."/>
            <person name="Bills G."/>
            <person name="Bluhm B."/>
            <person name="Cannon C."/>
            <person name="Castanera R."/>
            <person name="Culley D."/>
            <person name="Daum C."/>
            <person name="Ezra D."/>
            <person name="Gonzalez J."/>
            <person name="Henrissat B."/>
            <person name="Kuo A."/>
            <person name="Liang C."/>
            <person name="Lipzen A."/>
            <person name="Lutzoni F."/>
            <person name="Magnuson J."/>
            <person name="Mondo S."/>
            <person name="Nolan M."/>
            <person name="Ohm R."/>
            <person name="Pangilinan J."/>
            <person name="Park H.-J."/>
            <person name="Ramirez L."/>
            <person name="Alfaro M."/>
            <person name="Sun H."/>
            <person name="Tritt A."/>
            <person name="Yoshinaga Y."/>
            <person name="Zwiers L.-H."/>
            <person name="Turgeon B."/>
            <person name="Goodwin S."/>
            <person name="Spatafora J."/>
            <person name="Crous P."/>
            <person name="Grigoriev I."/>
        </authorList>
    </citation>
    <scope>NUCLEOTIDE SEQUENCE</scope>
    <source>
        <strain evidence="2">CBS 473.64</strain>
    </source>
</reference>
<organism evidence="2 3">
    <name type="scientific">Massarina eburnea CBS 473.64</name>
    <dbReference type="NCBI Taxonomy" id="1395130"/>
    <lineage>
        <taxon>Eukaryota</taxon>
        <taxon>Fungi</taxon>
        <taxon>Dikarya</taxon>
        <taxon>Ascomycota</taxon>
        <taxon>Pezizomycotina</taxon>
        <taxon>Dothideomycetes</taxon>
        <taxon>Pleosporomycetidae</taxon>
        <taxon>Pleosporales</taxon>
        <taxon>Massarineae</taxon>
        <taxon>Massarinaceae</taxon>
        <taxon>Massarina</taxon>
    </lineage>
</organism>
<feature type="signal peptide" evidence="1">
    <location>
        <begin position="1"/>
        <end position="17"/>
    </location>
</feature>
<dbReference type="PANTHER" id="PTHR37536">
    <property type="entry name" value="PUTATIVE (AFU_ORTHOLOGUE AFUA_3G02970)-RELATED"/>
    <property type="match status" value="1"/>
</dbReference>
<evidence type="ECO:0000256" key="1">
    <source>
        <dbReference type="SAM" id="SignalP"/>
    </source>
</evidence>
<keyword evidence="2" id="KW-0430">Lectin</keyword>
<protein>
    <submittedName>
        <fullName evidence="2">Concanavalin A-like lectin/glucanase</fullName>
    </submittedName>
</protein>
<accession>A0A6A6RZ47</accession>
<dbReference type="EMBL" id="MU006784">
    <property type="protein sequence ID" value="KAF2640849.1"/>
    <property type="molecule type" value="Genomic_DNA"/>
</dbReference>
<proteinExistence type="predicted"/>
<dbReference type="InterPro" id="IPR038656">
    <property type="entry name" value="Peptidase_G1_sf"/>
</dbReference>
<dbReference type="InterPro" id="IPR000250">
    <property type="entry name" value="Peptidase_G1"/>
</dbReference>
<dbReference type="SUPFAM" id="SSF49899">
    <property type="entry name" value="Concanavalin A-like lectins/glucanases"/>
    <property type="match status" value="1"/>
</dbReference>
<dbReference type="PANTHER" id="PTHR37536:SF1">
    <property type="entry name" value="ASPERGILLOPEPSIN, PUTAITVE (AFU_ORTHOLOGUE AFUA_7G01200)"/>
    <property type="match status" value="1"/>
</dbReference>
<feature type="chain" id="PRO_5025542156" evidence="1">
    <location>
        <begin position="18"/>
        <end position="203"/>
    </location>
</feature>
<gene>
    <name evidence="2" type="ORF">P280DRAFT_469540</name>
</gene>
<evidence type="ECO:0000313" key="2">
    <source>
        <dbReference type="EMBL" id="KAF2640849.1"/>
    </source>
</evidence>
<name>A0A6A6RZ47_9PLEO</name>
<dbReference type="AlphaFoldDB" id="A0A6A6RZ47"/>
<evidence type="ECO:0000313" key="3">
    <source>
        <dbReference type="Proteomes" id="UP000799753"/>
    </source>
</evidence>
<keyword evidence="3" id="KW-1185">Reference proteome</keyword>
<dbReference type="PRINTS" id="PR00977">
    <property type="entry name" value="SCYTLDPTASE"/>
</dbReference>
<dbReference type="GO" id="GO:0070007">
    <property type="term" value="F:glutamic-type endopeptidase activity"/>
    <property type="evidence" value="ECO:0007669"/>
    <property type="project" value="InterPro"/>
</dbReference>
<keyword evidence="1" id="KW-0732">Signal</keyword>
<dbReference type="Gene3D" id="2.60.120.700">
    <property type="entry name" value="Peptidase G1"/>
    <property type="match status" value="1"/>
</dbReference>
<dbReference type="InterPro" id="IPR013320">
    <property type="entry name" value="ConA-like_dom_sf"/>
</dbReference>